<keyword evidence="3" id="KW-0129">CBS domain</keyword>
<evidence type="ECO:0000256" key="1">
    <source>
        <dbReference type="ARBA" id="ARBA00023224"/>
    </source>
</evidence>
<protein>
    <recommendedName>
        <fullName evidence="8">Chemotaxis protein</fullName>
    </recommendedName>
</protein>
<gene>
    <name evidence="6" type="ORF">GCM10011380_20910</name>
</gene>
<dbReference type="Pfam" id="PF00015">
    <property type="entry name" value="MCPsignal"/>
    <property type="match status" value="1"/>
</dbReference>
<feature type="domain" description="Methyl-accepting transducer" evidence="4">
    <location>
        <begin position="165"/>
        <end position="394"/>
    </location>
</feature>
<dbReference type="SUPFAM" id="SSF58104">
    <property type="entry name" value="Methyl-accepting chemotaxis protein (MCP) signaling domain"/>
    <property type="match status" value="1"/>
</dbReference>
<dbReference type="RefSeq" id="WP_188658727.1">
    <property type="nucleotide sequence ID" value="NZ_BMIH01000003.1"/>
</dbReference>
<comment type="caution">
    <text evidence="6">The sequence shown here is derived from an EMBL/GenBank/DDBJ whole genome shotgun (WGS) entry which is preliminary data.</text>
</comment>
<organism evidence="6 7">
    <name type="scientific">Sphingomonas metalli</name>
    <dbReference type="NCBI Taxonomy" id="1779358"/>
    <lineage>
        <taxon>Bacteria</taxon>
        <taxon>Pseudomonadati</taxon>
        <taxon>Pseudomonadota</taxon>
        <taxon>Alphaproteobacteria</taxon>
        <taxon>Sphingomonadales</taxon>
        <taxon>Sphingomonadaceae</taxon>
        <taxon>Sphingomonas</taxon>
    </lineage>
</organism>
<evidence type="ECO:0008006" key="8">
    <source>
        <dbReference type="Google" id="ProtNLM"/>
    </source>
</evidence>
<dbReference type="GO" id="GO:0007165">
    <property type="term" value="P:signal transduction"/>
    <property type="evidence" value="ECO:0007669"/>
    <property type="project" value="UniProtKB-KW"/>
</dbReference>
<reference evidence="6" key="1">
    <citation type="journal article" date="2014" name="Int. J. Syst. Evol. Microbiol.">
        <title>Complete genome sequence of Corynebacterium casei LMG S-19264T (=DSM 44701T), isolated from a smear-ripened cheese.</title>
        <authorList>
            <consortium name="US DOE Joint Genome Institute (JGI-PGF)"/>
            <person name="Walter F."/>
            <person name="Albersmeier A."/>
            <person name="Kalinowski J."/>
            <person name="Ruckert C."/>
        </authorList>
    </citation>
    <scope>NUCLEOTIDE SEQUENCE</scope>
    <source>
        <strain evidence="6">CGMCC 1.15330</strain>
    </source>
</reference>
<dbReference type="Proteomes" id="UP000623067">
    <property type="component" value="Unassembled WGS sequence"/>
</dbReference>
<evidence type="ECO:0000256" key="3">
    <source>
        <dbReference type="PROSITE-ProRule" id="PRU00703"/>
    </source>
</evidence>
<proteinExistence type="predicted"/>
<dbReference type="SUPFAM" id="SSF54631">
    <property type="entry name" value="CBS-domain pair"/>
    <property type="match status" value="1"/>
</dbReference>
<keyword evidence="7" id="KW-1185">Reference proteome</keyword>
<dbReference type="GO" id="GO:0016020">
    <property type="term" value="C:membrane"/>
    <property type="evidence" value="ECO:0007669"/>
    <property type="project" value="InterPro"/>
</dbReference>
<dbReference type="PANTHER" id="PTHR32089">
    <property type="entry name" value="METHYL-ACCEPTING CHEMOTAXIS PROTEIN MCPB"/>
    <property type="match status" value="1"/>
</dbReference>
<dbReference type="PANTHER" id="PTHR32089:SF112">
    <property type="entry name" value="LYSOZYME-LIKE PROTEIN-RELATED"/>
    <property type="match status" value="1"/>
</dbReference>
<dbReference type="AlphaFoldDB" id="A0A916WST8"/>
<dbReference type="Gene3D" id="1.10.287.950">
    <property type="entry name" value="Methyl-accepting chemotaxis protein"/>
    <property type="match status" value="1"/>
</dbReference>
<evidence type="ECO:0000259" key="5">
    <source>
        <dbReference type="PROSITE" id="PS51371"/>
    </source>
</evidence>
<keyword evidence="1 2" id="KW-0807">Transducer</keyword>
<evidence type="ECO:0000256" key="2">
    <source>
        <dbReference type="PROSITE-ProRule" id="PRU00284"/>
    </source>
</evidence>
<dbReference type="SMART" id="SM00283">
    <property type="entry name" value="MA"/>
    <property type="match status" value="1"/>
</dbReference>
<reference evidence="6" key="2">
    <citation type="submission" date="2020-09" db="EMBL/GenBank/DDBJ databases">
        <authorList>
            <person name="Sun Q."/>
            <person name="Zhou Y."/>
        </authorList>
    </citation>
    <scope>NUCLEOTIDE SEQUENCE</scope>
    <source>
        <strain evidence="6">CGMCC 1.15330</strain>
    </source>
</reference>
<evidence type="ECO:0000313" key="6">
    <source>
        <dbReference type="EMBL" id="GGB31366.1"/>
    </source>
</evidence>
<dbReference type="InterPro" id="IPR004089">
    <property type="entry name" value="MCPsignal_dom"/>
</dbReference>
<evidence type="ECO:0000259" key="4">
    <source>
        <dbReference type="PROSITE" id="PS50111"/>
    </source>
</evidence>
<dbReference type="InterPro" id="IPR046342">
    <property type="entry name" value="CBS_dom_sf"/>
</dbReference>
<name>A0A916WST8_9SPHN</name>
<dbReference type="PROSITE" id="PS50111">
    <property type="entry name" value="CHEMOTAXIS_TRANSDUC_2"/>
    <property type="match status" value="1"/>
</dbReference>
<dbReference type="InterPro" id="IPR000644">
    <property type="entry name" value="CBS_dom"/>
</dbReference>
<feature type="domain" description="CBS" evidence="5">
    <location>
        <begin position="11"/>
        <end position="71"/>
    </location>
</feature>
<accession>A0A916WST8</accession>
<dbReference type="EMBL" id="BMIH01000003">
    <property type="protein sequence ID" value="GGB31366.1"/>
    <property type="molecule type" value="Genomic_DNA"/>
</dbReference>
<dbReference type="PROSITE" id="PS51371">
    <property type="entry name" value="CBS"/>
    <property type="match status" value="1"/>
</dbReference>
<evidence type="ECO:0000313" key="7">
    <source>
        <dbReference type="Proteomes" id="UP000623067"/>
    </source>
</evidence>
<sequence length="440" mass="45763">MLLDKPSLRGPSPLAPAIVERRTSLADAIALFRSRPGLGAIVVVDAAGHPVGIVPEAAVRRLLFNPYGHALLQNPAIGGTLDGVVAPCPVADADWPVGRQLECHAAMGGDALILTRAGKVYDLLDARALLALRVGEEAAATRARMARAERLGAIAADHANETRRFAEQLRDAAGTIVAMGDALTARSRDTANAAASVASASTQTSEALVEVARRERLLTDALDTIAADMAGARALREAVQHRVAAATSRISAMATSSSAIDTMLDLIRSVSNTTQLLALNASIEAARAGEAGRGFAVVATEVKSLAGQTRGAVHDIAGHVDHFGRTLGELVADQQTIDRDTAAIARFAATIDTAVEQQAAATGTVSAALAESAAATRTVGDDAQRIGESARRLVQDVDTLRIMSKDLTDLAEHLTRRAAAFIDSFGPTDAVSRHWPGMIG</sequence>